<sequence length="364" mass="40241">MDSNGIKYVNDIQASVNQDGSLTAVIGSNTVYKGMLATSARKKEVNVKIIASDSNNLLLRSMPLFDEKDLIAMKNQSGSFKYVHIGCITVSIEPLVHLQFLNEYGKNIKGACIIFDTTFENFEESIISAHTFNLAGGRADFVCYPNHCLSASDINLSERISVLLCMDNIKVKKGNEMLTLCIGHITTGTNTLNPSTMLENKGLQNLSLTGTSSMKISEIDEDIKTTLEEASRNGALTIEPSGQDEVIRPYRGVLKRIFQKPPKVVVRRNYVAGGNPDGPALDNWYTKRQTEASRVPSSRMPNSINKSLLSPRKSTSAPSSPTKSYPSSSRSDNQLTMSKKKYYLDEAVIMSAIDKKRREYSKLM</sequence>
<organism evidence="2 3">
    <name type="scientific">Actinidia virus D</name>
    <dbReference type="NCBI Taxonomy" id="3069721"/>
    <lineage>
        <taxon>Viruses</taxon>
        <taxon>Riboviria</taxon>
        <taxon>Orthornavirae</taxon>
        <taxon>Negarnaviricota</taxon>
        <taxon>Haploviricotina</taxon>
        <taxon>Monjiviricetes</taxon>
        <taxon>Mononegavirales</taxon>
        <taxon>Rhabdoviridae</taxon>
        <taxon>Betarhabdovirinae</taxon>
        <taxon>Alphacytorhabdovirus</taxon>
        <taxon>Alphacytorhabdovirus actinidiae</taxon>
        <taxon>Cytorhabdovirus actinidiae</taxon>
    </lineage>
</organism>
<reference evidence="2 3" key="1">
    <citation type="journal article" date="2021" name="Mol. Plant Pathol.">
        <title>A novel Actinidia cytorhabdovirus characterized using genomic and viral protein interaction features.</title>
        <authorList>
            <person name="Wang Y."/>
            <person name="Wang G."/>
            <person name="Bai J."/>
            <person name="Zhang Y."/>
            <person name="Wang Y."/>
            <person name="Wen S."/>
            <person name="Li L."/>
            <person name="Yang Z."/>
            <person name="Hong N."/>
        </authorList>
    </citation>
    <scope>NUCLEOTIDE SEQUENCE [LARGE SCALE GENOMIC DNA]</scope>
    <source>
        <strain evidence="2">JS27</strain>
    </source>
</reference>
<accession>A0A8E6YJT8</accession>
<dbReference type="Pfam" id="PF01107">
    <property type="entry name" value="MP"/>
    <property type="match status" value="1"/>
</dbReference>
<evidence type="ECO:0000313" key="2">
    <source>
        <dbReference type="EMBL" id="QVU21445.1"/>
    </source>
</evidence>
<keyword evidence="3" id="KW-1185">Reference proteome</keyword>
<protein>
    <submittedName>
        <fullName evidence="2">Movement protein</fullName>
    </submittedName>
</protein>
<name>A0A8E6YJT8_9RHAB</name>
<feature type="compositionally biased region" description="Polar residues" evidence="1">
    <location>
        <begin position="295"/>
        <end position="308"/>
    </location>
</feature>
<evidence type="ECO:0000256" key="1">
    <source>
        <dbReference type="SAM" id="MobiDB-lite"/>
    </source>
</evidence>
<dbReference type="Proteomes" id="UP001162075">
    <property type="component" value="Segment"/>
</dbReference>
<feature type="compositionally biased region" description="Low complexity" evidence="1">
    <location>
        <begin position="310"/>
        <end position="331"/>
    </location>
</feature>
<dbReference type="InterPro" id="IPR028919">
    <property type="entry name" value="Viral_movement"/>
</dbReference>
<proteinExistence type="predicted"/>
<feature type="region of interest" description="Disordered" evidence="1">
    <location>
        <begin position="269"/>
        <end position="337"/>
    </location>
</feature>
<dbReference type="EMBL" id="MW550041">
    <property type="protein sequence ID" value="QVU21445.1"/>
    <property type="molecule type" value="Viral_cRNA"/>
</dbReference>
<evidence type="ECO:0000313" key="3">
    <source>
        <dbReference type="Proteomes" id="UP001162075"/>
    </source>
</evidence>